<evidence type="ECO:0000313" key="2">
    <source>
        <dbReference type="EMBL" id="KAK8890715.1"/>
    </source>
</evidence>
<name>A0ABR2KHS6_9EUKA</name>
<sequence>MDPTSLNMKIQSKQLEHEAQKFQKMSQQERNKARIELKKGNRAAAQMYAKQAVMYEQQQIKLLQNAGAVNGYTTDLRQGQVQAQMSKTMDDATKHMQKTSNQVNLNKVAANRNKMDGINQKLGAAHVLLTGDPNQANINAAADDLLYSLDDEIQMQRLMDQGLVEIPLNSNMYGTADSDANLNTDPGASAPSAIPAMMANQPMAFGSKAKPNSAINTTGTVPNPSLPGGYPNANIGTNANIYGNPGGYPNPNMGTNTNIYGIPGANPNIGTNANIYGNPGGYPNSNIGTNANIYGNPGTNSNIGTSTNIYGNPAANSNAGTSTNIYGNPAANSNIGTSTNIYGNPAANSNIGTSTNIYGNPAANSNIGTSTNIYGNPAANTNANITSNPNIHANQVGSNSNAQLNPVAYPNPLGNATQNISPTLYPNLDQKPKTGTPVQYPKKINFGRKDPTKF</sequence>
<dbReference type="Gene3D" id="6.10.140.1230">
    <property type="match status" value="1"/>
</dbReference>
<feature type="region of interest" description="Disordered" evidence="1">
    <location>
        <begin position="387"/>
        <end position="454"/>
    </location>
</feature>
<feature type="compositionally biased region" description="Polar residues" evidence="1">
    <location>
        <begin position="387"/>
        <end position="404"/>
    </location>
</feature>
<dbReference type="Proteomes" id="UP001470230">
    <property type="component" value="Unassembled WGS sequence"/>
</dbReference>
<protein>
    <submittedName>
        <fullName evidence="2">Charged multivesicular body protein 1A</fullName>
    </submittedName>
</protein>
<dbReference type="Pfam" id="PF03357">
    <property type="entry name" value="Snf7"/>
    <property type="match status" value="1"/>
</dbReference>
<proteinExistence type="predicted"/>
<dbReference type="InterPro" id="IPR005024">
    <property type="entry name" value="Snf7_fam"/>
</dbReference>
<reference evidence="2 3" key="1">
    <citation type="submission" date="2024-04" db="EMBL/GenBank/DDBJ databases">
        <title>Tritrichomonas musculus Genome.</title>
        <authorList>
            <person name="Alves-Ferreira E."/>
            <person name="Grigg M."/>
            <person name="Lorenzi H."/>
            <person name="Galac M."/>
        </authorList>
    </citation>
    <scope>NUCLEOTIDE SEQUENCE [LARGE SCALE GENOMIC DNA]</scope>
    <source>
        <strain evidence="2 3">EAF2021</strain>
    </source>
</reference>
<gene>
    <name evidence="2" type="ORF">M9Y10_035500</name>
</gene>
<comment type="caution">
    <text evidence="2">The sequence shown here is derived from an EMBL/GenBank/DDBJ whole genome shotgun (WGS) entry which is preliminary data.</text>
</comment>
<evidence type="ECO:0000256" key="1">
    <source>
        <dbReference type="SAM" id="MobiDB-lite"/>
    </source>
</evidence>
<feature type="compositionally biased region" description="Polar residues" evidence="1">
    <location>
        <begin position="414"/>
        <end position="424"/>
    </location>
</feature>
<dbReference type="EMBL" id="JAPFFF010000005">
    <property type="protein sequence ID" value="KAK8890715.1"/>
    <property type="molecule type" value="Genomic_DNA"/>
</dbReference>
<organism evidence="2 3">
    <name type="scientific">Tritrichomonas musculus</name>
    <dbReference type="NCBI Taxonomy" id="1915356"/>
    <lineage>
        <taxon>Eukaryota</taxon>
        <taxon>Metamonada</taxon>
        <taxon>Parabasalia</taxon>
        <taxon>Tritrichomonadida</taxon>
        <taxon>Tritrichomonadidae</taxon>
        <taxon>Tritrichomonas</taxon>
    </lineage>
</organism>
<dbReference type="PANTHER" id="PTHR10476">
    <property type="entry name" value="CHARGED MULTIVESICULAR BODY PROTEIN"/>
    <property type="match status" value="1"/>
</dbReference>
<accession>A0ABR2KHS6</accession>
<evidence type="ECO:0000313" key="3">
    <source>
        <dbReference type="Proteomes" id="UP001470230"/>
    </source>
</evidence>
<keyword evidence="3" id="KW-1185">Reference proteome</keyword>